<gene>
    <name evidence="9" type="ORF">GCM10023224_08370</name>
</gene>
<keyword evidence="10" id="KW-1185">Reference proteome</keyword>
<dbReference type="PANTHER" id="PTHR43385">
    <property type="entry name" value="RIBOFLAVIN TRANSPORTER RIBJ"/>
    <property type="match status" value="1"/>
</dbReference>
<dbReference type="EMBL" id="BAABIK010000003">
    <property type="protein sequence ID" value="GAA4930873.1"/>
    <property type="molecule type" value="Genomic_DNA"/>
</dbReference>
<evidence type="ECO:0000313" key="10">
    <source>
        <dbReference type="Proteomes" id="UP001499993"/>
    </source>
</evidence>
<evidence type="ECO:0000256" key="6">
    <source>
        <dbReference type="SAM" id="MobiDB-lite"/>
    </source>
</evidence>
<feature type="transmembrane region" description="Helical" evidence="7">
    <location>
        <begin position="123"/>
        <end position="145"/>
    </location>
</feature>
<protein>
    <submittedName>
        <fullName evidence="9">MFS transporter</fullName>
    </submittedName>
</protein>
<feature type="domain" description="Major facilitator superfamily (MFS) profile" evidence="8">
    <location>
        <begin position="30"/>
        <end position="415"/>
    </location>
</feature>
<evidence type="ECO:0000313" key="9">
    <source>
        <dbReference type="EMBL" id="GAA4930873.1"/>
    </source>
</evidence>
<proteinExistence type="predicted"/>
<sequence length="416" mass="42028">MRQGADTSPVGPAETPPVGPAGAVAPRARRALIALCVTVTTSYGVLFYAFPVLAPAISMDTGWPLAHLTAAFSASQIVAGLGGALVGRWMERSGPRAVMTWAAVVAVPALAGIAWAPRLWGFFAAWLVAGAAMAGLFYPPAFAALTRWYGPRRTKALTVLTLAAGLASTIFAPLAVALEQALGWRGAYLALAAVLGGVVVPLHAFALTAPWQSTGPASRARAHADAVGPVVAGRAFLALTAALTLGAFGVYAVVVNLVPLLDARGFDATTAAWALGIGGIGQVLGRLVYAPLERRAGPVARAVLVLAACALTTGLLAAVSSPVALLMAIALLAGMARGIFTLLEATAVADRWGVERHATLNGVLHTPLMLVLALSPWAGAALAGPLGGYPAVFAALAAIGALGAVAAVFTRPKRGG</sequence>
<feature type="transmembrane region" description="Helical" evidence="7">
    <location>
        <begin position="325"/>
        <end position="343"/>
    </location>
</feature>
<evidence type="ECO:0000256" key="3">
    <source>
        <dbReference type="ARBA" id="ARBA00022692"/>
    </source>
</evidence>
<feature type="transmembrane region" description="Helical" evidence="7">
    <location>
        <begin position="32"/>
        <end position="53"/>
    </location>
</feature>
<evidence type="ECO:0000256" key="1">
    <source>
        <dbReference type="ARBA" id="ARBA00004651"/>
    </source>
</evidence>
<dbReference type="InterPro" id="IPR011701">
    <property type="entry name" value="MFS"/>
</dbReference>
<feature type="transmembrane region" description="Helical" evidence="7">
    <location>
        <begin position="157"/>
        <end position="176"/>
    </location>
</feature>
<feature type="transmembrane region" description="Helical" evidence="7">
    <location>
        <begin position="98"/>
        <end position="117"/>
    </location>
</feature>
<evidence type="ECO:0000256" key="4">
    <source>
        <dbReference type="ARBA" id="ARBA00022989"/>
    </source>
</evidence>
<evidence type="ECO:0000256" key="2">
    <source>
        <dbReference type="ARBA" id="ARBA00022448"/>
    </source>
</evidence>
<feature type="region of interest" description="Disordered" evidence="6">
    <location>
        <begin position="1"/>
        <end position="20"/>
    </location>
</feature>
<keyword evidence="2" id="KW-0813">Transport</keyword>
<keyword evidence="3 7" id="KW-0812">Transmembrane</keyword>
<feature type="transmembrane region" description="Helical" evidence="7">
    <location>
        <begin position="188"/>
        <end position="211"/>
    </location>
</feature>
<evidence type="ECO:0000256" key="7">
    <source>
        <dbReference type="SAM" id="Phobius"/>
    </source>
</evidence>
<keyword evidence="5 7" id="KW-0472">Membrane</keyword>
<accession>A0ABP9G6U7</accession>
<comment type="caution">
    <text evidence="9">The sequence shown here is derived from an EMBL/GenBank/DDBJ whole genome shotgun (WGS) entry which is preliminary data.</text>
</comment>
<keyword evidence="4 7" id="KW-1133">Transmembrane helix</keyword>
<dbReference type="InterPro" id="IPR052983">
    <property type="entry name" value="MFS_Riboflavin_Transporter"/>
</dbReference>
<dbReference type="PROSITE" id="PS50850">
    <property type="entry name" value="MFS"/>
    <property type="match status" value="1"/>
</dbReference>
<feature type="transmembrane region" description="Helical" evidence="7">
    <location>
        <begin position="231"/>
        <end position="258"/>
    </location>
</feature>
<dbReference type="Gene3D" id="1.20.1250.20">
    <property type="entry name" value="MFS general substrate transporter like domains"/>
    <property type="match status" value="1"/>
</dbReference>
<name>A0ABP9G6U7_9ACTN</name>
<feature type="transmembrane region" description="Helical" evidence="7">
    <location>
        <begin position="301"/>
        <end position="319"/>
    </location>
</feature>
<evidence type="ECO:0000259" key="8">
    <source>
        <dbReference type="PROSITE" id="PS50850"/>
    </source>
</evidence>
<reference evidence="10" key="1">
    <citation type="journal article" date="2019" name="Int. J. Syst. Evol. Microbiol.">
        <title>The Global Catalogue of Microorganisms (GCM) 10K type strain sequencing project: providing services to taxonomists for standard genome sequencing and annotation.</title>
        <authorList>
            <consortium name="The Broad Institute Genomics Platform"/>
            <consortium name="The Broad Institute Genome Sequencing Center for Infectious Disease"/>
            <person name="Wu L."/>
            <person name="Ma J."/>
        </authorList>
    </citation>
    <scope>NUCLEOTIDE SEQUENCE [LARGE SCALE GENOMIC DNA]</scope>
    <source>
        <strain evidence="10">JCM 18123</strain>
    </source>
</reference>
<feature type="transmembrane region" description="Helical" evidence="7">
    <location>
        <begin position="389"/>
        <end position="410"/>
    </location>
</feature>
<comment type="subcellular location">
    <subcellularLocation>
        <location evidence="1">Cell membrane</location>
        <topology evidence="1">Multi-pass membrane protein</topology>
    </subcellularLocation>
</comment>
<dbReference type="PANTHER" id="PTHR43385:SF1">
    <property type="entry name" value="RIBOFLAVIN TRANSPORTER RIBJ"/>
    <property type="match status" value="1"/>
</dbReference>
<dbReference type="InterPro" id="IPR020846">
    <property type="entry name" value="MFS_dom"/>
</dbReference>
<dbReference type="InterPro" id="IPR036259">
    <property type="entry name" value="MFS_trans_sf"/>
</dbReference>
<dbReference type="Pfam" id="PF07690">
    <property type="entry name" value="MFS_1"/>
    <property type="match status" value="1"/>
</dbReference>
<evidence type="ECO:0000256" key="5">
    <source>
        <dbReference type="ARBA" id="ARBA00023136"/>
    </source>
</evidence>
<feature type="transmembrane region" description="Helical" evidence="7">
    <location>
        <begin position="363"/>
        <end position="383"/>
    </location>
</feature>
<feature type="transmembrane region" description="Helical" evidence="7">
    <location>
        <begin position="270"/>
        <end position="289"/>
    </location>
</feature>
<feature type="transmembrane region" description="Helical" evidence="7">
    <location>
        <begin position="65"/>
        <end position="86"/>
    </location>
</feature>
<dbReference type="SUPFAM" id="SSF103473">
    <property type="entry name" value="MFS general substrate transporter"/>
    <property type="match status" value="1"/>
</dbReference>
<organism evidence="9 10">
    <name type="scientific">Streptomonospora halophila</name>
    <dbReference type="NCBI Taxonomy" id="427369"/>
    <lineage>
        <taxon>Bacteria</taxon>
        <taxon>Bacillati</taxon>
        <taxon>Actinomycetota</taxon>
        <taxon>Actinomycetes</taxon>
        <taxon>Streptosporangiales</taxon>
        <taxon>Nocardiopsidaceae</taxon>
        <taxon>Streptomonospora</taxon>
    </lineage>
</organism>
<dbReference type="Proteomes" id="UP001499993">
    <property type="component" value="Unassembled WGS sequence"/>
</dbReference>